<dbReference type="GO" id="GO:0006631">
    <property type="term" value="P:fatty acid metabolic process"/>
    <property type="evidence" value="ECO:0007669"/>
    <property type="project" value="InterPro"/>
</dbReference>
<proteinExistence type="predicted"/>
<reference evidence="2" key="1">
    <citation type="submission" date="2013-08" db="EMBL/GenBank/DDBJ databases">
        <authorList>
            <person name="Mendez C."/>
            <person name="Richter M."/>
            <person name="Ferrer M."/>
            <person name="Sanchez J."/>
        </authorList>
    </citation>
    <scope>NUCLEOTIDE SEQUENCE</scope>
</reference>
<dbReference type="Gene3D" id="1.10.1040.50">
    <property type="match status" value="1"/>
</dbReference>
<dbReference type="InterPro" id="IPR008927">
    <property type="entry name" value="6-PGluconate_DH-like_C_sf"/>
</dbReference>
<organism evidence="2">
    <name type="scientific">mine drainage metagenome</name>
    <dbReference type="NCBI Taxonomy" id="410659"/>
    <lineage>
        <taxon>unclassified sequences</taxon>
        <taxon>metagenomes</taxon>
        <taxon>ecological metagenomes</taxon>
    </lineage>
</organism>
<name>T0XTK6_9ZZZZ</name>
<feature type="non-terminal residue" evidence="2">
    <location>
        <position position="1"/>
    </location>
</feature>
<dbReference type="InterPro" id="IPR006108">
    <property type="entry name" value="3HC_DH_C"/>
</dbReference>
<protein>
    <submittedName>
        <fullName evidence="2">3-hydroxyacyl-CoA dehydrogenase, NAD-binding protein</fullName>
    </submittedName>
</protein>
<feature type="domain" description="3-hydroxyacyl-CoA dehydrogenase C-terminal" evidence="1">
    <location>
        <begin position="4"/>
        <end position="76"/>
    </location>
</feature>
<evidence type="ECO:0000259" key="1">
    <source>
        <dbReference type="Pfam" id="PF00725"/>
    </source>
</evidence>
<dbReference type="GO" id="GO:0016616">
    <property type="term" value="F:oxidoreductase activity, acting on the CH-OH group of donors, NAD or NADP as acceptor"/>
    <property type="evidence" value="ECO:0007669"/>
    <property type="project" value="InterPro"/>
</dbReference>
<dbReference type="EMBL" id="AUZX01016260">
    <property type="protein sequence ID" value="EQD26111.1"/>
    <property type="molecule type" value="Genomic_DNA"/>
</dbReference>
<feature type="domain" description="3-hydroxyacyl-CoA dehydrogenase C-terminal" evidence="1">
    <location>
        <begin position="150"/>
        <end position="219"/>
    </location>
</feature>
<feature type="non-terminal residue" evidence="2">
    <location>
        <position position="219"/>
    </location>
</feature>
<dbReference type="PANTHER" id="PTHR48075">
    <property type="entry name" value="3-HYDROXYACYL-COA DEHYDROGENASE FAMILY PROTEIN"/>
    <property type="match status" value="1"/>
</dbReference>
<dbReference type="PANTHER" id="PTHR48075:SF7">
    <property type="entry name" value="3-HYDROXYACYL-COA DEHYDROGENASE-RELATED"/>
    <property type="match status" value="1"/>
</dbReference>
<evidence type="ECO:0000313" key="2">
    <source>
        <dbReference type="EMBL" id="EQD26111.1"/>
    </source>
</evidence>
<dbReference type="SUPFAM" id="SSF48179">
    <property type="entry name" value="6-phosphogluconate dehydrogenase C-terminal domain-like"/>
    <property type="match status" value="2"/>
</dbReference>
<dbReference type="Pfam" id="PF00725">
    <property type="entry name" value="3HCDH"/>
    <property type="match status" value="2"/>
</dbReference>
<accession>T0XTK6</accession>
<sequence>FDVVDALTGPLLGRPKSATFRTADVVGLDTFAHVVRTMREGLREDPWHELYTLPEWLERLIGAGALGAKTKSGIYQKRGRDLLVLDPASGAHVPAGAQADAKVIELLKTADVAERFGALRASDHPQAQFLWACFRDTFHYIAYHLADIAHSARDVDLAMRWGFGWKRGPFELWQAAGWSRIAGWIDADVREGKALAPAPLPPWVSESGRTGVHTPEGSY</sequence>
<gene>
    <name evidence="2" type="ORF">B1A_21996</name>
</gene>
<dbReference type="AlphaFoldDB" id="T0XTK6"/>
<reference evidence="2" key="2">
    <citation type="journal article" date="2014" name="ISME J.">
        <title>Microbial stratification in low pH oxic and suboxic macroscopic growths along an acid mine drainage.</title>
        <authorList>
            <person name="Mendez-Garcia C."/>
            <person name="Mesa V."/>
            <person name="Sprenger R.R."/>
            <person name="Richter M."/>
            <person name="Diez M.S."/>
            <person name="Solano J."/>
            <person name="Bargiela R."/>
            <person name="Golyshina O.V."/>
            <person name="Manteca A."/>
            <person name="Ramos J.L."/>
            <person name="Gallego J.R."/>
            <person name="Llorente I."/>
            <person name="Martins Dos Santos V.A."/>
            <person name="Jensen O.N."/>
            <person name="Pelaez A.I."/>
            <person name="Sanchez J."/>
            <person name="Ferrer M."/>
        </authorList>
    </citation>
    <scope>NUCLEOTIDE SEQUENCE</scope>
</reference>
<comment type="caution">
    <text evidence="2">The sequence shown here is derived from an EMBL/GenBank/DDBJ whole genome shotgun (WGS) entry which is preliminary data.</text>
</comment>